<protein>
    <submittedName>
        <fullName evidence="2">Outer membrane protein H.8</fullName>
    </submittedName>
</protein>
<name>A0A485LUN8_9ZZZZ</name>
<reference evidence="2" key="1">
    <citation type="submission" date="2019-03" db="EMBL/GenBank/DDBJ databases">
        <authorList>
            <person name="Hao L."/>
        </authorList>
    </citation>
    <scope>NUCLEOTIDE SEQUENCE</scope>
</reference>
<dbReference type="AlphaFoldDB" id="A0A485LUN8"/>
<organism evidence="2">
    <name type="scientific">anaerobic digester metagenome</name>
    <dbReference type="NCBI Taxonomy" id="1263854"/>
    <lineage>
        <taxon>unclassified sequences</taxon>
        <taxon>metagenomes</taxon>
        <taxon>ecological metagenomes</taxon>
    </lineage>
</organism>
<gene>
    <name evidence="2" type="ORF">SCFA_1130003</name>
</gene>
<evidence type="ECO:0000313" key="2">
    <source>
        <dbReference type="EMBL" id="VFU11715.1"/>
    </source>
</evidence>
<sequence length="114" mass="11145">MKNIITGKRGGFTGMGVLAIIAGLALCLSLSACSKAEESSVEKPVVEMMDQPEDTASAPAAGEELPAADEAGDADTVAPEAEAAAGESPAAEAPADESSAAQAPAEETPAASSN</sequence>
<proteinExistence type="predicted"/>
<feature type="region of interest" description="Disordered" evidence="1">
    <location>
        <begin position="38"/>
        <end position="114"/>
    </location>
</feature>
<evidence type="ECO:0000256" key="1">
    <source>
        <dbReference type="SAM" id="MobiDB-lite"/>
    </source>
</evidence>
<dbReference type="EMBL" id="CAADRM010000017">
    <property type="protein sequence ID" value="VFU11715.1"/>
    <property type="molecule type" value="Genomic_DNA"/>
</dbReference>
<accession>A0A485LUN8</accession>
<dbReference type="PROSITE" id="PS51257">
    <property type="entry name" value="PROKAR_LIPOPROTEIN"/>
    <property type="match status" value="1"/>
</dbReference>
<feature type="compositionally biased region" description="Low complexity" evidence="1">
    <location>
        <begin position="78"/>
        <end position="114"/>
    </location>
</feature>